<feature type="compositionally biased region" description="Basic residues" evidence="1">
    <location>
        <begin position="183"/>
        <end position="194"/>
    </location>
</feature>
<feature type="compositionally biased region" description="Basic residues" evidence="1">
    <location>
        <begin position="1"/>
        <end position="13"/>
    </location>
</feature>
<comment type="caution">
    <text evidence="2">The sequence shown here is derived from an EMBL/GenBank/DDBJ whole genome shotgun (WGS) entry which is preliminary data.</text>
</comment>
<protein>
    <submittedName>
        <fullName evidence="2">Periplasmic heavy metal sensor</fullName>
    </submittedName>
</protein>
<organism evidence="2">
    <name type="scientific">Acidobacterium capsulatum</name>
    <dbReference type="NCBI Taxonomy" id="33075"/>
    <lineage>
        <taxon>Bacteria</taxon>
        <taxon>Pseudomonadati</taxon>
        <taxon>Acidobacteriota</taxon>
        <taxon>Terriglobia</taxon>
        <taxon>Terriglobales</taxon>
        <taxon>Acidobacteriaceae</taxon>
        <taxon>Acidobacterium</taxon>
    </lineage>
</organism>
<dbReference type="InterPro" id="IPR025961">
    <property type="entry name" value="Metal_resist"/>
</dbReference>
<dbReference type="EMBL" id="DTKL01000060">
    <property type="protein sequence ID" value="HGY94905.1"/>
    <property type="molecule type" value="Genomic_DNA"/>
</dbReference>
<name>A0A7V5CUA2_9BACT</name>
<dbReference type="Pfam" id="PF13801">
    <property type="entry name" value="Metal_resist"/>
    <property type="match status" value="1"/>
</dbReference>
<accession>A0A7V5CUA2</accession>
<sequence length="219" mass="25527">MCRSLWHRSKGPRQARPPTKTQKQWRKPMEWRSKKLWLLALLAAFLMPGLAPARAQMRPPHRPPMQDAFHMRMMRWWDNPHMVQKLGLSQEQQKKMDQIYLDHKLKLIDLHATLEKQEALLGPMLGADQPNEGKILSQIDAIAQARANLEKEFWRMLLGIRRQLTPEQWQKLKVIYHEHMERMHHHGHHPHGPHGPHGGEPMPPPPPPPGASQPPAPQM</sequence>
<gene>
    <name evidence="2" type="ORF">ENW50_09525</name>
</gene>
<dbReference type="Gene3D" id="1.20.120.1490">
    <property type="match status" value="1"/>
</dbReference>
<evidence type="ECO:0000313" key="2">
    <source>
        <dbReference type="EMBL" id="HGY94905.1"/>
    </source>
</evidence>
<feature type="compositionally biased region" description="Pro residues" evidence="1">
    <location>
        <begin position="201"/>
        <end position="219"/>
    </location>
</feature>
<feature type="region of interest" description="Disordered" evidence="1">
    <location>
        <begin position="1"/>
        <end position="27"/>
    </location>
</feature>
<proteinExistence type="predicted"/>
<reference evidence="2" key="1">
    <citation type="journal article" date="2020" name="mSystems">
        <title>Genome- and Community-Level Interaction Insights into Carbon Utilization and Element Cycling Functions of Hydrothermarchaeota in Hydrothermal Sediment.</title>
        <authorList>
            <person name="Zhou Z."/>
            <person name="Liu Y."/>
            <person name="Xu W."/>
            <person name="Pan J."/>
            <person name="Luo Z.H."/>
            <person name="Li M."/>
        </authorList>
    </citation>
    <scope>NUCLEOTIDE SEQUENCE [LARGE SCALE GENOMIC DNA]</scope>
    <source>
        <strain evidence="2">SpSt-855</strain>
    </source>
</reference>
<dbReference type="AlphaFoldDB" id="A0A7V5CUA2"/>
<evidence type="ECO:0000256" key="1">
    <source>
        <dbReference type="SAM" id="MobiDB-lite"/>
    </source>
</evidence>
<feature type="region of interest" description="Disordered" evidence="1">
    <location>
        <begin position="183"/>
        <end position="219"/>
    </location>
</feature>